<evidence type="ECO:0000313" key="2">
    <source>
        <dbReference type="EMBL" id="KAK3731525.1"/>
    </source>
</evidence>
<proteinExistence type="predicted"/>
<dbReference type="InterPro" id="IPR036116">
    <property type="entry name" value="FN3_sf"/>
</dbReference>
<dbReference type="EMBL" id="JAWDGP010006997">
    <property type="protein sequence ID" value="KAK3731525.1"/>
    <property type="molecule type" value="Genomic_DNA"/>
</dbReference>
<gene>
    <name evidence="2" type="ORF">RRG08_058450</name>
</gene>
<sequence>MPFLFCRSAEEYYECVDRTSCSTEFKQREHDRVERSLTVNCSAQSTGPEPTEEAVKPTSEAPDIAKCQNAVYQCMVSYRRATHELEVDDHDILCKSAEEYYECVDRTSCSTEFKQREHDRVERSLTVNCSAQSTGPEPTEEAVKPAPGAPEVAICPERSPEISDCYRTLWKSILATGDQAAWCTYEKDYDTCLENLPCEVTPTRWEELHRRLESRYEKYKRVVKKRLESPYEKYGVDCSNRVINLEVEYLGGKRVLLIWRLSTNIRPSDVDGFKILYKKAFKKRSKSDYFVEDIQAADSDGKYSAILTLKRKSRYEIKVQPYGQQLEAEVSAPTYIQVSGKDLSVSPEIGIMATAVATNAILISYRAEGDENLENVEFLYVKENGPQWTQLYKEIVPLRGTNSVVLSGLEEGTTYFIAAKAWFDKTFSNSVTYATTLTQEPSRNLSLTKQQNSVDWSHWDIRDLQGYKATVTFNAQQPSL</sequence>
<feature type="non-terminal residue" evidence="2">
    <location>
        <position position="1"/>
    </location>
</feature>
<evidence type="ECO:0008006" key="4">
    <source>
        <dbReference type="Google" id="ProtNLM"/>
    </source>
</evidence>
<keyword evidence="3" id="KW-1185">Reference proteome</keyword>
<name>A0AAE1CRU3_9GAST</name>
<evidence type="ECO:0000256" key="1">
    <source>
        <dbReference type="SAM" id="MobiDB-lite"/>
    </source>
</evidence>
<reference evidence="2" key="1">
    <citation type="journal article" date="2023" name="G3 (Bethesda)">
        <title>A reference genome for the long-term kleptoplast-retaining sea slug Elysia crispata morphotype clarki.</title>
        <authorList>
            <person name="Eastman K.E."/>
            <person name="Pendleton A.L."/>
            <person name="Shaikh M.A."/>
            <person name="Suttiyut T."/>
            <person name="Ogas R."/>
            <person name="Tomko P."/>
            <person name="Gavelis G."/>
            <person name="Widhalm J.R."/>
            <person name="Wisecaver J.H."/>
        </authorList>
    </citation>
    <scope>NUCLEOTIDE SEQUENCE</scope>
    <source>
        <strain evidence="2">ECLA1</strain>
    </source>
</reference>
<evidence type="ECO:0000313" key="3">
    <source>
        <dbReference type="Proteomes" id="UP001283361"/>
    </source>
</evidence>
<dbReference type="AlphaFoldDB" id="A0AAE1CRU3"/>
<dbReference type="InterPro" id="IPR013783">
    <property type="entry name" value="Ig-like_fold"/>
</dbReference>
<protein>
    <recommendedName>
        <fullName evidence="4">Fibronectin type-III domain-containing protein</fullName>
    </recommendedName>
</protein>
<organism evidence="2 3">
    <name type="scientific">Elysia crispata</name>
    <name type="common">lettuce slug</name>
    <dbReference type="NCBI Taxonomy" id="231223"/>
    <lineage>
        <taxon>Eukaryota</taxon>
        <taxon>Metazoa</taxon>
        <taxon>Spiralia</taxon>
        <taxon>Lophotrochozoa</taxon>
        <taxon>Mollusca</taxon>
        <taxon>Gastropoda</taxon>
        <taxon>Heterobranchia</taxon>
        <taxon>Euthyneura</taxon>
        <taxon>Panpulmonata</taxon>
        <taxon>Sacoglossa</taxon>
        <taxon>Placobranchoidea</taxon>
        <taxon>Plakobranchidae</taxon>
        <taxon>Elysia</taxon>
    </lineage>
</organism>
<dbReference type="CDD" id="cd00063">
    <property type="entry name" value="FN3"/>
    <property type="match status" value="1"/>
</dbReference>
<feature type="region of interest" description="Disordered" evidence="1">
    <location>
        <begin position="41"/>
        <end position="60"/>
    </location>
</feature>
<dbReference type="Proteomes" id="UP001283361">
    <property type="component" value="Unassembled WGS sequence"/>
</dbReference>
<accession>A0AAE1CRU3</accession>
<feature type="region of interest" description="Disordered" evidence="1">
    <location>
        <begin position="129"/>
        <end position="148"/>
    </location>
</feature>
<comment type="caution">
    <text evidence="2">The sequence shown here is derived from an EMBL/GenBank/DDBJ whole genome shotgun (WGS) entry which is preliminary data.</text>
</comment>
<dbReference type="InterPro" id="IPR003961">
    <property type="entry name" value="FN3_dom"/>
</dbReference>
<dbReference type="SUPFAM" id="SSF49265">
    <property type="entry name" value="Fibronectin type III"/>
    <property type="match status" value="1"/>
</dbReference>
<dbReference type="Gene3D" id="2.60.40.10">
    <property type="entry name" value="Immunoglobulins"/>
    <property type="match status" value="2"/>
</dbReference>